<dbReference type="PROSITE" id="PS51093">
    <property type="entry name" value="PTS_EIIA_TYPE_1"/>
    <property type="match status" value="1"/>
</dbReference>
<evidence type="ECO:0000256" key="4">
    <source>
        <dbReference type="ARBA" id="ARBA00022679"/>
    </source>
</evidence>
<dbReference type="Pfam" id="PF00358">
    <property type="entry name" value="PTS_EIIA_1"/>
    <property type="match status" value="1"/>
</dbReference>
<comment type="caution">
    <text evidence="8">The sequence shown here is derived from an EMBL/GenBank/DDBJ whole genome shotgun (WGS) entry which is preliminary data.</text>
</comment>
<dbReference type="RefSeq" id="WP_042534915.1">
    <property type="nucleotide sequence ID" value="NZ_JXTG01000005.1"/>
</dbReference>
<reference evidence="8 9" key="1">
    <citation type="submission" date="2015-01" db="EMBL/GenBank/DDBJ databases">
        <title>Genome sequence of Anoxybacillus ayderensis strain AB04.</title>
        <authorList>
            <person name="Belduz A.O."/>
            <person name="Canakci S."/>
            <person name="Chan K.-G."/>
            <person name="Kahar U.M."/>
            <person name="Yaakob A.S."/>
            <person name="Chan C.S."/>
            <person name="Goh K.M."/>
        </authorList>
    </citation>
    <scope>NUCLEOTIDE SEQUENCE [LARGE SCALE GENOMIC DNA]</scope>
    <source>
        <strain evidence="8 9">AB04</strain>
    </source>
</reference>
<dbReference type="EMBL" id="JXTG01000005">
    <property type="protein sequence ID" value="KIP21398.1"/>
    <property type="molecule type" value="Genomic_DNA"/>
</dbReference>
<dbReference type="InterPro" id="IPR001127">
    <property type="entry name" value="PTS_EIIA_1_perm"/>
</dbReference>
<evidence type="ECO:0000256" key="1">
    <source>
        <dbReference type="ARBA" id="ARBA00004496"/>
    </source>
</evidence>
<organism evidence="8 9">
    <name type="scientific">Anoxybacillus ayderensis</name>
    <dbReference type="NCBI Taxonomy" id="265546"/>
    <lineage>
        <taxon>Bacteria</taxon>
        <taxon>Bacillati</taxon>
        <taxon>Bacillota</taxon>
        <taxon>Bacilli</taxon>
        <taxon>Bacillales</taxon>
        <taxon>Anoxybacillaceae</taxon>
        <taxon>Anoxybacillus</taxon>
    </lineage>
</organism>
<evidence type="ECO:0000256" key="3">
    <source>
        <dbReference type="ARBA" id="ARBA00022597"/>
    </source>
</evidence>
<accession>A0A0D0HUA6</accession>
<dbReference type="InterPro" id="IPR050890">
    <property type="entry name" value="PTS_EIIA_component"/>
</dbReference>
<evidence type="ECO:0000259" key="7">
    <source>
        <dbReference type="PROSITE" id="PS51093"/>
    </source>
</evidence>
<dbReference type="SUPFAM" id="SSF51261">
    <property type="entry name" value="Duplicated hybrid motif"/>
    <property type="match status" value="1"/>
</dbReference>
<dbReference type="PROSITE" id="PS00371">
    <property type="entry name" value="PTS_EIIA_TYPE_1_HIS"/>
    <property type="match status" value="1"/>
</dbReference>
<dbReference type="GO" id="GO:0009401">
    <property type="term" value="P:phosphoenolpyruvate-dependent sugar phosphotransferase system"/>
    <property type="evidence" value="ECO:0007669"/>
    <property type="project" value="UniProtKB-KW"/>
</dbReference>
<keyword evidence="4 8" id="KW-0808">Transferase</keyword>
<dbReference type="GO" id="GO:0005737">
    <property type="term" value="C:cytoplasm"/>
    <property type="evidence" value="ECO:0007669"/>
    <property type="project" value="UniProtKB-SubCell"/>
</dbReference>
<comment type="subcellular location">
    <subcellularLocation>
        <location evidence="1">Cytoplasm</location>
    </subcellularLocation>
</comment>
<keyword evidence="9" id="KW-1185">Reference proteome</keyword>
<dbReference type="NCBIfam" id="TIGR00830">
    <property type="entry name" value="PTBA"/>
    <property type="match status" value="1"/>
</dbReference>
<evidence type="ECO:0000256" key="5">
    <source>
        <dbReference type="ARBA" id="ARBA00022683"/>
    </source>
</evidence>
<dbReference type="PANTHER" id="PTHR45008">
    <property type="entry name" value="PTS SYSTEM GLUCOSE-SPECIFIC EIIA COMPONENT"/>
    <property type="match status" value="1"/>
</dbReference>
<proteinExistence type="predicted"/>
<evidence type="ECO:0000256" key="6">
    <source>
        <dbReference type="ARBA" id="ARBA00022777"/>
    </source>
</evidence>
<evidence type="ECO:0000313" key="9">
    <source>
        <dbReference type="Proteomes" id="UP000032047"/>
    </source>
</evidence>
<evidence type="ECO:0000256" key="2">
    <source>
        <dbReference type="ARBA" id="ARBA00022448"/>
    </source>
</evidence>
<protein>
    <submittedName>
        <fullName evidence="8">Glucose-specific phosphotransferase enzyme IIA component</fullName>
        <ecNumber evidence="8">2.7.1.-</ecNumber>
    </submittedName>
</protein>
<gene>
    <name evidence="8" type="ORF">JV16_01401</name>
</gene>
<dbReference type="Proteomes" id="UP000032047">
    <property type="component" value="Unassembled WGS sequence"/>
</dbReference>
<dbReference type="EC" id="2.7.1.-" evidence="8"/>
<keyword evidence="3" id="KW-0762">Sugar transport</keyword>
<dbReference type="AlphaFoldDB" id="A0A0D0HUA6"/>
<dbReference type="FunFam" id="2.70.70.10:FF:000001">
    <property type="entry name" value="PTS system glucose-specific IIA component"/>
    <property type="match status" value="1"/>
</dbReference>
<dbReference type="GO" id="GO:0016301">
    <property type="term" value="F:kinase activity"/>
    <property type="evidence" value="ECO:0007669"/>
    <property type="project" value="UniProtKB-KW"/>
</dbReference>
<dbReference type="PATRIC" id="fig|265546.4.peg.1399"/>
<keyword evidence="2" id="KW-0813">Transport</keyword>
<dbReference type="Gene3D" id="2.70.70.10">
    <property type="entry name" value="Glucose Permease (Domain IIA)"/>
    <property type="match status" value="1"/>
</dbReference>
<keyword evidence="5" id="KW-0598">Phosphotransferase system</keyword>
<feature type="domain" description="PTS EIIA type-1" evidence="7">
    <location>
        <begin position="28"/>
        <end position="132"/>
    </location>
</feature>
<dbReference type="PANTHER" id="PTHR45008:SF1">
    <property type="entry name" value="PTS SYSTEM GLUCOSE-SPECIFIC EIIA COMPONENT"/>
    <property type="match status" value="1"/>
</dbReference>
<name>A0A0D0HUA6_9BACL</name>
<keyword evidence="6" id="KW-0418">Kinase</keyword>
<dbReference type="InterPro" id="IPR011055">
    <property type="entry name" value="Dup_hybrid_motif"/>
</dbReference>
<sequence>MFRLFRKREEVIVSPLTGNVRSLENVPDPVFAQKMMGDGLAIEPTDGVVVSPINGEVVQVFPTKHAVGLRSDEGLEILIHVGIDTVHMHGEGFEAYVKAGDRVRAGDLLLSFDLSLVQQKAKSLLTPVVITNGEVVNECHREHTEKAERGSTVLMRLKLK</sequence>
<evidence type="ECO:0000313" key="8">
    <source>
        <dbReference type="EMBL" id="KIP21398.1"/>
    </source>
</evidence>